<evidence type="ECO:0000256" key="1">
    <source>
        <dbReference type="SAM" id="SignalP"/>
    </source>
</evidence>
<reference evidence="2 3" key="1">
    <citation type="submission" date="2021-11" db="EMBL/GenBank/DDBJ databases">
        <title>Aliifidinibius sp. nov., a new bacterium isolated from saline soil.</title>
        <authorList>
            <person name="Galisteo C."/>
            <person name="De La Haba R."/>
            <person name="Sanchez-Porro C."/>
            <person name="Ventosa A."/>
        </authorList>
    </citation>
    <scope>NUCLEOTIDE SEQUENCE [LARGE SCALE GENOMIC DNA]</scope>
    <source>
        <strain evidence="2 3">KACC 190600</strain>
    </source>
</reference>
<comment type="caution">
    <text evidence="2">The sequence shown here is derived from an EMBL/GenBank/DDBJ whole genome shotgun (WGS) entry which is preliminary data.</text>
</comment>
<feature type="signal peptide" evidence="1">
    <location>
        <begin position="1"/>
        <end position="18"/>
    </location>
</feature>
<evidence type="ECO:0000313" key="2">
    <source>
        <dbReference type="EMBL" id="MCW9712809.1"/>
    </source>
</evidence>
<dbReference type="EMBL" id="JAJNDC010000002">
    <property type="protein sequence ID" value="MCW9712809.1"/>
    <property type="molecule type" value="Genomic_DNA"/>
</dbReference>
<organism evidence="2 3">
    <name type="scientific">Fodinibius salicampi</name>
    <dbReference type="NCBI Taxonomy" id="1920655"/>
    <lineage>
        <taxon>Bacteria</taxon>
        <taxon>Pseudomonadati</taxon>
        <taxon>Balneolota</taxon>
        <taxon>Balneolia</taxon>
        <taxon>Balneolales</taxon>
        <taxon>Balneolaceae</taxon>
        <taxon>Fodinibius</taxon>
    </lineage>
</organism>
<gene>
    <name evidence="2" type="ORF">LQ318_07820</name>
</gene>
<name>A0ABT3PY94_9BACT</name>
<evidence type="ECO:0000313" key="3">
    <source>
        <dbReference type="Proteomes" id="UP001207337"/>
    </source>
</evidence>
<evidence type="ECO:0008006" key="4">
    <source>
        <dbReference type="Google" id="ProtNLM"/>
    </source>
</evidence>
<dbReference type="RefSeq" id="WP_265789065.1">
    <property type="nucleotide sequence ID" value="NZ_BAABRS010000002.1"/>
</dbReference>
<protein>
    <recommendedName>
        <fullName evidence="4">DUF3828 domain-containing protein</fullName>
    </recommendedName>
</protein>
<keyword evidence="1" id="KW-0732">Signal</keyword>
<accession>A0ABT3PY94</accession>
<sequence length="201" mass="22881">MKLYFFISFLCLSFLCIAGCEGTSVNEQRVAVLNALYYQTFEDNSIRIAKNSYSYESSLKDWDTLSLSEIESIQAHSLYGDEDSLRKAFTFTDEDIQTFNNQLNEKPEAFWPRWGWDTPNFISREDYPDYFSGEAQLPPVERPASKRIRIISLSVPLVSSNRAFVAAETNKGYGSVAVDVYLLGKKDGKWVVIAVNNVFTT</sequence>
<keyword evidence="3" id="KW-1185">Reference proteome</keyword>
<feature type="chain" id="PRO_5045209469" description="DUF3828 domain-containing protein" evidence="1">
    <location>
        <begin position="19"/>
        <end position="201"/>
    </location>
</feature>
<proteinExistence type="predicted"/>
<dbReference type="Proteomes" id="UP001207337">
    <property type="component" value="Unassembled WGS sequence"/>
</dbReference>